<keyword evidence="3 6" id="KW-0812">Transmembrane</keyword>
<dbReference type="Proteomes" id="UP000448943">
    <property type="component" value="Unassembled WGS sequence"/>
</dbReference>
<keyword evidence="5 6" id="KW-0472">Membrane</keyword>
<evidence type="ECO:0000313" key="8">
    <source>
        <dbReference type="Proteomes" id="UP000448943"/>
    </source>
</evidence>
<feature type="transmembrane region" description="Helical" evidence="6">
    <location>
        <begin position="377"/>
        <end position="399"/>
    </location>
</feature>
<organism evidence="7 8">
    <name type="scientific">Chengkuizengella marina</name>
    <dbReference type="NCBI Taxonomy" id="2507566"/>
    <lineage>
        <taxon>Bacteria</taxon>
        <taxon>Bacillati</taxon>
        <taxon>Bacillota</taxon>
        <taxon>Bacilli</taxon>
        <taxon>Bacillales</taxon>
        <taxon>Paenibacillaceae</taxon>
        <taxon>Chengkuizengella</taxon>
    </lineage>
</organism>
<feature type="transmembrane region" description="Helical" evidence="6">
    <location>
        <begin position="15"/>
        <end position="36"/>
    </location>
</feature>
<comment type="subcellular location">
    <subcellularLocation>
        <location evidence="1">Endomembrane system</location>
    </subcellularLocation>
</comment>
<evidence type="ECO:0000256" key="2">
    <source>
        <dbReference type="ARBA" id="ARBA00008053"/>
    </source>
</evidence>
<keyword evidence="8" id="KW-1185">Reference proteome</keyword>
<dbReference type="PANTHER" id="PTHR35791:SF1">
    <property type="entry name" value="UPF0754 MEMBRANE PROTEIN YHEB"/>
    <property type="match status" value="1"/>
</dbReference>
<name>A0A6N9PXM8_9BACL</name>
<comment type="caution">
    <text evidence="7">The sequence shown here is derived from an EMBL/GenBank/DDBJ whole genome shotgun (WGS) entry which is preliminary data.</text>
</comment>
<reference evidence="7 8" key="1">
    <citation type="submission" date="2019-01" db="EMBL/GenBank/DDBJ databases">
        <title>Chengkuizengella sp. nov., isolated from deep-sea sediment of East Pacific Ocean.</title>
        <authorList>
            <person name="Yang J."/>
            <person name="Lai Q."/>
            <person name="Shao Z."/>
        </authorList>
    </citation>
    <scope>NUCLEOTIDE SEQUENCE [LARGE SCALE GENOMIC DNA]</scope>
    <source>
        <strain evidence="7 8">YPA3-1-1</strain>
    </source>
</reference>
<dbReference type="EMBL" id="SIJB01000012">
    <property type="protein sequence ID" value="NBI28269.1"/>
    <property type="molecule type" value="Genomic_DNA"/>
</dbReference>
<dbReference type="Pfam" id="PF04286">
    <property type="entry name" value="DUF445"/>
    <property type="match status" value="1"/>
</dbReference>
<evidence type="ECO:0000256" key="3">
    <source>
        <dbReference type="ARBA" id="ARBA00022692"/>
    </source>
</evidence>
<dbReference type="InterPro" id="IPR007383">
    <property type="entry name" value="DUF445"/>
</dbReference>
<dbReference type="PANTHER" id="PTHR35791">
    <property type="entry name" value="UPF0754 MEMBRANE PROTEIN YHEB"/>
    <property type="match status" value="1"/>
</dbReference>
<accession>A0A6N9PXM8</accession>
<keyword evidence="4 6" id="KW-1133">Transmembrane helix</keyword>
<gene>
    <name evidence="7" type="ORF">ERL59_04780</name>
</gene>
<evidence type="ECO:0000256" key="1">
    <source>
        <dbReference type="ARBA" id="ARBA00004308"/>
    </source>
</evidence>
<proteinExistence type="inferred from homology"/>
<dbReference type="AlphaFoldDB" id="A0A6N9PXM8"/>
<evidence type="ECO:0000256" key="4">
    <source>
        <dbReference type="ARBA" id="ARBA00022989"/>
    </source>
</evidence>
<evidence type="ECO:0000313" key="7">
    <source>
        <dbReference type="EMBL" id="NBI28269.1"/>
    </source>
</evidence>
<comment type="similarity">
    <text evidence="2">Belongs to the UPF0754 family.</text>
</comment>
<evidence type="ECO:0000256" key="5">
    <source>
        <dbReference type="ARBA" id="ARBA00023136"/>
    </source>
</evidence>
<protein>
    <submittedName>
        <fullName evidence="7">DUF445 family protein</fullName>
    </submittedName>
</protein>
<evidence type="ECO:0000256" key="6">
    <source>
        <dbReference type="SAM" id="Phobius"/>
    </source>
</evidence>
<dbReference type="PROSITE" id="PS51257">
    <property type="entry name" value="PROKAR_LIPOPROTEIN"/>
    <property type="match status" value="1"/>
</dbReference>
<dbReference type="GO" id="GO:0012505">
    <property type="term" value="C:endomembrane system"/>
    <property type="evidence" value="ECO:0007669"/>
    <property type="project" value="UniProtKB-SubCell"/>
</dbReference>
<sequence length="400" mass="46287">MLKCRKLGGISMNTLVLLLVSIIVGACIGGLTNFLAIKMLFYPRKAVYLFKRKIPFTPGLIPKRKDEIAASLGRVVGDYLVTPEGLSGLVSSEEFKRKAEKKCNQWFDDLLEQEIHLEDIALRFWTKEQVEEWKGKSIEWTYSLTNKGIEWLWIEKNWSSKSLVDIIPNWNDEQKENWAQTAADYILYEIGKELQTERGERILKNLTGQLMEQAGGLMGTLAGLFMDEQKITSKIRTVVLEQLDSPTINNSLYQFLYHKISDLEKKNLSEWIDQFSQHEDQLSWLTEKTNALLKWEKWLNRLMEKPLKPLLQSNKQWILKQIPVMLNFLLNQLSKNVEQIVEAIELPYLVQSEVEKFPIERVEEIVLSVSGKEFRAITWLGAVLGGIIGLVQFVLIISYY</sequence>